<reference evidence="2 3" key="1">
    <citation type="journal article" date="2016" name="ISME J.">
        <title>Chasing the elusive Euryarchaeota class WSA2: genomes reveal a uniquely fastidious methyl-reducing methanogen.</title>
        <authorList>
            <person name="Nobu M.K."/>
            <person name="Narihiro T."/>
            <person name="Kuroda K."/>
            <person name="Mei R."/>
            <person name="Liu W.T."/>
        </authorList>
    </citation>
    <scope>NUCLEOTIDE SEQUENCE [LARGE SCALE GENOMIC DNA]</scope>
    <source>
        <strain evidence="2">U1lsi0528_Bin089</strain>
    </source>
</reference>
<evidence type="ECO:0000313" key="3">
    <source>
        <dbReference type="Proteomes" id="UP000075578"/>
    </source>
</evidence>
<organism evidence="2 3">
    <name type="scientific">Candidatus Methanofastidiosum methylothiophilum</name>
    <dbReference type="NCBI Taxonomy" id="1705564"/>
    <lineage>
        <taxon>Archaea</taxon>
        <taxon>Methanobacteriati</taxon>
        <taxon>Methanobacteriota</taxon>
        <taxon>Stenosarchaea group</taxon>
        <taxon>Candidatus Methanofastidiosia</taxon>
        <taxon>Candidatus Methanofastidiosales</taxon>
        <taxon>Candidatus Methanofastidiosaceae</taxon>
        <taxon>Candidatus Methanofastidiosum</taxon>
    </lineage>
</organism>
<feature type="transmembrane region" description="Helical" evidence="1">
    <location>
        <begin position="41"/>
        <end position="64"/>
    </location>
</feature>
<comment type="caution">
    <text evidence="2">The sequence shown here is derived from an EMBL/GenBank/DDBJ whole genome shotgun (WGS) entry which is preliminary data.</text>
</comment>
<evidence type="ECO:0000256" key="1">
    <source>
        <dbReference type="SAM" id="Phobius"/>
    </source>
</evidence>
<keyword evidence="1" id="KW-1133">Transmembrane helix</keyword>
<dbReference type="EMBL" id="LNGD01000111">
    <property type="protein sequence ID" value="KYC49195.1"/>
    <property type="molecule type" value="Genomic_DNA"/>
</dbReference>
<evidence type="ECO:0000313" key="2">
    <source>
        <dbReference type="EMBL" id="KYC49195.1"/>
    </source>
</evidence>
<accession>A0A150IWF0</accession>
<sequence length="147" mass="17475">MSYIDTPYFYRGDLMRDYTNEKNPYIKPFVYKNDSRLHFNWVRAIETIGISVFTALIIFVGARFGTFEKAVVKQDIARIESQKMQCDIEEMKKSIIELQTNQKKNIADVEKINSNLEKIITRQMDYFLLTQKGRQQDINELKKSFKR</sequence>
<protein>
    <submittedName>
        <fullName evidence="2">Uncharacterized protein</fullName>
    </submittedName>
</protein>
<keyword evidence="1" id="KW-0472">Membrane</keyword>
<proteinExistence type="predicted"/>
<dbReference type="Proteomes" id="UP000075578">
    <property type="component" value="Unassembled WGS sequence"/>
</dbReference>
<dbReference type="AlphaFoldDB" id="A0A150IWF0"/>
<keyword evidence="1" id="KW-0812">Transmembrane</keyword>
<gene>
    <name evidence="2" type="ORF">AMQ74_01463</name>
</gene>
<name>A0A150IWF0_9EURY</name>